<keyword evidence="1" id="KW-0227">DNA damage</keyword>
<dbReference type="HAMAP" id="MF_00017">
    <property type="entry name" value="RecR"/>
    <property type="match status" value="1"/>
</dbReference>
<dbReference type="Gene3D" id="1.10.8.420">
    <property type="entry name" value="RecR Domain 1"/>
    <property type="match status" value="1"/>
</dbReference>
<dbReference type="EMBL" id="UFVD01000001">
    <property type="protein sequence ID" value="SUX11511.1"/>
    <property type="molecule type" value="Genomic_DNA"/>
</dbReference>
<keyword evidence="1" id="KW-0233">DNA recombination</keyword>
<dbReference type="Pfam" id="PF13662">
    <property type="entry name" value="Toprim_4"/>
    <property type="match status" value="1"/>
</dbReference>
<evidence type="ECO:0000313" key="2">
    <source>
        <dbReference type="EMBL" id="SUX11511.1"/>
    </source>
</evidence>
<dbReference type="OrthoDB" id="9802672at2"/>
<dbReference type="RefSeq" id="WP_089182235.1">
    <property type="nucleotide sequence ID" value="NZ_CP043427.1"/>
</dbReference>
<evidence type="ECO:0000313" key="3">
    <source>
        <dbReference type="Proteomes" id="UP000254920"/>
    </source>
</evidence>
<feature type="zinc finger region" description="C4-type" evidence="1">
    <location>
        <begin position="58"/>
        <end position="73"/>
    </location>
</feature>
<protein>
    <recommendedName>
        <fullName evidence="1">Recombination protein RecR</fullName>
    </recommendedName>
</protein>
<dbReference type="InterPro" id="IPR006171">
    <property type="entry name" value="TOPRIM_dom"/>
</dbReference>
<dbReference type="NCBIfam" id="TIGR00615">
    <property type="entry name" value="recR"/>
    <property type="match status" value="1"/>
</dbReference>
<comment type="similarity">
    <text evidence="1">Belongs to the RecR family.</text>
</comment>
<accession>A0A381DLZ5</accession>
<dbReference type="GeneID" id="93090377"/>
<dbReference type="InterPro" id="IPR023627">
    <property type="entry name" value="Rcmb_RecR"/>
</dbReference>
<sequence length="190" mass="21280">MKKGLEKFNELVEAFEKLPGVGKKSALRYAYFVSIKDISAGLSLAHRIEDASRKLRRCSICNGLSENEICDICADDDRNSDLLCVVENPKDILVFEQNGIYDGLYFVLDDINEENILNLKKCIEKNSSKELIFAFTPSINSDALIMFLEDKLSNFDLKFTKIAQGIPTGVSLENVDMLSLLKAIEGRTSI</sequence>
<dbReference type="PANTHER" id="PTHR30446">
    <property type="entry name" value="RECOMBINATION PROTEIN RECR"/>
    <property type="match status" value="1"/>
</dbReference>
<dbReference type="Pfam" id="PF21176">
    <property type="entry name" value="RecR_HhH"/>
    <property type="match status" value="1"/>
</dbReference>
<dbReference type="PROSITE" id="PS50880">
    <property type="entry name" value="TOPRIM"/>
    <property type="match status" value="1"/>
</dbReference>
<organism evidence="2 3">
    <name type="scientific">Campylobacter sputorum subsp. sputorum</name>
    <dbReference type="NCBI Taxonomy" id="32024"/>
    <lineage>
        <taxon>Bacteria</taxon>
        <taxon>Pseudomonadati</taxon>
        <taxon>Campylobacterota</taxon>
        <taxon>Epsilonproteobacteria</taxon>
        <taxon>Campylobacterales</taxon>
        <taxon>Campylobacteraceae</taxon>
        <taxon>Campylobacter</taxon>
    </lineage>
</organism>
<gene>
    <name evidence="1 2" type="primary">recR</name>
    <name evidence="2" type="ORF">NCTC12475_01739</name>
</gene>
<keyword evidence="1" id="KW-0862">Zinc</keyword>
<dbReference type="STRING" id="32024.GCA_000788295_00731"/>
<comment type="function">
    <text evidence="1">May play a role in DNA repair. It seems to be involved in an RecBC-independent recombinational process of DNA repair. It may act with RecF and RecO.</text>
</comment>
<dbReference type="PANTHER" id="PTHR30446:SF0">
    <property type="entry name" value="RECOMBINATION PROTEIN RECR"/>
    <property type="match status" value="1"/>
</dbReference>
<dbReference type="Gene3D" id="3.40.1360.10">
    <property type="match status" value="1"/>
</dbReference>
<keyword evidence="1" id="KW-0479">Metal-binding</keyword>
<dbReference type="InterPro" id="IPR015967">
    <property type="entry name" value="Rcmb_RecR_Znf"/>
</dbReference>
<dbReference type="InterPro" id="IPR000093">
    <property type="entry name" value="DNA_Rcmb_RecR"/>
</dbReference>
<dbReference type="GO" id="GO:0006281">
    <property type="term" value="P:DNA repair"/>
    <property type="evidence" value="ECO:0007669"/>
    <property type="project" value="UniProtKB-UniRule"/>
</dbReference>
<dbReference type="Pfam" id="PF02132">
    <property type="entry name" value="RecR_ZnF"/>
    <property type="match status" value="1"/>
</dbReference>
<dbReference type="GO" id="GO:0003677">
    <property type="term" value="F:DNA binding"/>
    <property type="evidence" value="ECO:0007669"/>
    <property type="project" value="UniProtKB-UniRule"/>
</dbReference>
<name>A0A381DLZ5_9BACT</name>
<keyword evidence="3" id="KW-1185">Reference proteome</keyword>
<proteinExistence type="inferred from homology"/>
<dbReference type="AlphaFoldDB" id="A0A381DLZ5"/>
<dbReference type="GO" id="GO:0008270">
    <property type="term" value="F:zinc ion binding"/>
    <property type="evidence" value="ECO:0007669"/>
    <property type="project" value="UniProtKB-KW"/>
</dbReference>
<dbReference type="PROSITE" id="PS01300">
    <property type="entry name" value="RECR"/>
    <property type="match status" value="1"/>
</dbReference>
<dbReference type="SUPFAM" id="SSF111304">
    <property type="entry name" value="Recombination protein RecR"/>
    <property type="match status" value="1"/>
</dbReference>
<reference evidence="2 3" key="1">
    <citation type="submission" date="2018-06" db="EMBL/GenBank/DDBJ databases">
        <authorList>
            <consortium name="Pathogen Informatics"/>
            <person name="Doyle S."/>
        </authorList>
    </citation>
    <scope>NUCLEOTIDE SEQUENCE [LARGE SCALE GENOMIC DNA]</scope>
    <source>
        <strain evidence="2 3">NCTC12475</strain>
    </source>
</reference>
<evidence type="ECO:0000256" key="1">
    <source>
        <dbReference type="HAMAP-Rule" id="MF_00017"/>
    </source>
</evidence>
<dbReference type="GO" id="GO:0006310">
    <property type="term" value="P:DNA recombination"/>
    <property type="evidence" value="ECO:0007669"/>
    <property type="project" value="UniProtKB-UniRule"/>
</dbReference>
<keyword evidence="1" id="KW-0863">Zinc-finger</keyword>
<keyword evidence="1" id="KW-0234">DNA repair</keyword>
<dbReference type="Proteomes" id="UP000254920">
    <property type="component" value="Unassembled WGS sequence"/>
</dbReference>